<reference evidence="5 6" key="1">
    <citation type="submission" date="2020-07" db="EMBL/GenBank/DDBJ databases">
        <title>Sequencing the genomes of 1000 actinobacteria strains.</title>
        <authorList>
            <person name="Klenk H.-P."/>
        </authorList>
    </citation>
    <scope>NUCLEOTIDE SEQUENCE [LARGE SCALE GENOMIC DNA]</scope>
    <source>
        <strain evidence="5 6">DSM 24662</strain>
    </source>
</reference>
<keyword evidence="6" id="KW-1185">Reference proteome</keyword>
<dbReference type="Pfam" id="PF16113">
    <property type="entry name" value="ECH_2"/>
    <property type="match status" value="1"/>
</dbReference>
<dbReference type="GO" id="GO:0005829">
    <property type="term" value="C:cytosol"/>
    <property type="evidence" value="ECO:0007669"/>
    <property type="project" value="TreeGrafter"/>
</dbReference>
<accession>A0A7Y9GM38</accession>
<proteinExistence type="predicted"/>
<dbReference type="PANTHER" id="PTHR43176">
    <property type="entry name" value="3-HYDROXYISOBUTYRYL-COA HYDROLASE-RELATED"/>
    <property type="match status" value="1"/>
</dbReference>
<dbReference type="Gene3D" id="3.90.226.10">
    <property type="entry name" value="2-enoyl-CoA Hydratase, Chain A, domain 1"/>
    <property type="match status" value="1"/>
</dbReference>
<sequence length="185" mass="20148">MTAADAIHAGFADLFVPSDRIESLRQALVAGAGSNPVETVRSFAQTPGASVLAAEQEWIDDVFSADDLDEISRRLAATGRVELLAGLSPMSMAVTLESICSARRLPGIREALAQEYALVDWFVTTQPDLPEGIRAQLVHKDRDPRWSPPRIEDLPAGLAARALAHRPRRPLWDERPFSGPALSDE</sequence>
<name>A0A7Y9GM38_9MICO</name>
<dbReference type="EC" id="3.1.2.4" evidence="2"/>
<dbReference type="GO" id="GO:0003860">
    <property type="term" value="F:3-hydroxyisobutyryl-CoA hydrolase activity"/>
    <property type="evidence" value="ECO:0007669"/>
    <property type="project" value="UniProtKB-EC"/>
</dbReference>
<evidence type="ECO:0000256" key="1">
    <source>
        <dbReference type="ARBA" id="ARBA00001709"/>
    </source>
</evidence>
<feature type="domain" description="Enoyl-CoA hydratase/isomerase" evidence="4">
    <location>
        <begin position="1"/>
        <end position="156"/>
    </location>
</feature>
<dbReference type="Proteomes" id="UP000576969">
    <property type="component" value="Unassembled WGS sequence"/>
</dbReference>
<evidence type="ECO:0000259" key="4">
    <source>
        <dbReference type="Pfam" id="PF16113"/>
    </source>
</evidence>
<gene>
    <name evidence="5" type="ORF">BJ991_000987</name>
</gene>
<protein>
    <recommendedName>
        <fullName evidence="2">3-hydroxyisobutyryl-CoA hydrolase</fullName>
        <ecNumber evidence="2">3.1.2.4</ecNumber>
    </recommendedName>
</protein>
<evidence type="ECO:0000313" key="6">
    <source>
        <dbReference type="Proteomes" id="UP000576969"/>
    </source>
</evidence>
<keyword evidence="3" id="KW-0378">Hydrolase</keyword>
<dbReference type="SUPFAM" id="SSF52096">
    <property type="entry name" value="ClpP/crotonase"/>
    <property type="match status" value="1"/>
</dbReference>
<organism evidence="5 6">
    <name type="scientific">Microbacterium immunditiarum</name>
    <dbReference type="NCBI Taxonomy" id="337480"/>
    <lineage>
        <taxon>Bacteria</taxon>
        <taxon>Bacillati</taxon>
        <taxon>Actinomycetota</taxon>
        <taxon>Actinomycetes</taxon>
        <taxon>Micrococcales</taxon>
        <taxon>Microbacteriaceae</taxon>
        <taxon>Microbacterium</taxon>
    </lineage>
</organism>
<evidence type="ECO:0000313" key="5">
    <source>
        <dbReference type="EMBL" id="NYE18959.1"/>
    </source>
</evidence>
<evidence type="ECO:0000256" key="3">
    <source>
        <dbReference type="ARBA" id="ARBA00022801"/>
    </source>
</evidence>
<dbReference type="InterPro" id="IPR032259">
    <property type="entry name" value="HIBYL-CoA-H"/>
</dbReference>
<dbReference type="PANTHER" id="PTHR43176:SF3">
    <property type="entry name" value="3-HYDROXYISOBUTYRYL-COA HYDROLASE, MITOCHONDRIAL"/>
    <property type="match status" value="1"/>
</dbReference>
<dbReference type="InterPro" id="IPR029045">
    <property type="entry name" value="ClpP/crotonase-like_dom_sf"/>
</dbReference>
<dbReference type="GO" id="GO:0006574">
    <property type="term" value="P:L-valine catabolic process"/>
    <property type="evidence" value="ECO:0007669"/>
    <property type="project" value="TreeGrafter"/>
</dbReference>
<dbReference type="AlphaFoldDB" id="A0A7Y9GM38"/>
<comment type="catalytic activity">
    <reaction evidence="1">
        <text>3-hydroxy-2-methylpropanoyl-CoA + H2O = 3-hydroxy-2-methylpropanoate + CoA + H(+)</text>
        <dbReference type="Rhea" id="RHEA:20888"/>
        <dbReference type="ChEBI" id="CHEBI:11805"/>
        <dbReference type="ChEBI" id="CHEBI:15377"/>
        <dbReference type="ChEBI" id="CHEBI:15378"/>
        <dbReference type="ChEBI" id="CHEBI:57287"/>
        <dbReference type="ChEBI" id="CHEBI:57340"/>
        <dbReference type="EC" id="3.1.2.4"/>
    </reaction>
</comment>
<evidence type="ECO:0000256" key="2">
    <source>
        <dbReference type="ARBA" id="ARBA00011915"/>
    </source>
</evidence>
<dbReference type="InterPro" id="IPR045004">
    <property type="entry name" value="ECH_dom"/>
</dbReference>
<comment type="caution">
    <text evidence="5">The sequence shown here is derived from an EMBL/GenBank/DDBJ whole genome shotgun (WGS) entry which is preliminary data.</text>
</comment>
<dbReference type="EMBL" id="JACCBV010000001">
    <property type="protein sequence ID" value="NYE18959.1"/>
    <property type="molecule type" value="Genomic_DNA"/>
</dbReference>